<gene>
    <name evidence="1" type="ORF">O6H91_23G045400</name>
</gene>
<organism evidence="1 2">
    <name type="scientific">Diphasiastrum complanatum</name>
    <name type="common">Issler's clubmoss</name>
    <name type="synonym">Lycopodium complanatum</name>
    <dbReference type="NCBI Taxonomy" id="34168"/>
    <lineage>
        <taxon>Eukaryota</taxon>
        <taxon>Viridiplantae</taxon>
        <taxon>Streptophyta</taxon>
        <taxon>Embryophyta</taxon>
        <taxon>Tracheophyta</taxon>
        <taxon>Lycopodiopsida</taxon>
        <taxon>Lycopodiales</taxon>
        <taxon>Lycopodiaceae</taxon>
        <taxon>Lycopodioideae</taxon>
        <taxon>Diphasiastrum</taxon>
    </lineage>
</organism>
<dbReference type="Proteomes" id="UP001162992">
    <property type="component" value="Chromosome 23"/>
</dbReference>
<proteinExistence type="predicted"/>
<reference evidence="2" key="1">
    <citation type="journal article" date="2024" name="Proc. Natl. Acad. Sci. U.S.A.">
        <title>Extraordinary preservation of gene collinearity over three hundred million years revealed in homosporous lycophytes.</title>
        <authorList>
            <person name="Li C."/>
            <person name="Wickell D."/>
            <person name="Kuo L.Y."/>
            <person name="Chen X."/>
            <person name="Nie B."/>
            <person name="Liao X."/>
            <person name="Peng D."/>
            <person name="Ji J."/>
            <person name="Jenkins J."/>
            <person name="Williams M."/>
            <person name="Shu S."/>
            <person name="Plott C."/>
            <person name="Barry K."/>
            <person name="Rajasekar S."/>
            <person name="Grimwood J."/>
            <person name="Han X."/>
            <person name="Sun S."/>
            <person name="Hou Z."/>
            <person name="He W."/>
            <person name="Dai G."/>
            <person name="Sun C."/>
            <person name="Schmutz J."/>
            <person name="Leebens-Mack J.H."/>
            <person name="Li F.W."/>
            <person name="Wang L."/>
        </authorList>
    </citation>
    <scope>NUCLEOTIDE SEQUENCE [LARGE SCALE GENOMIC DNA]</scope>
    <source>
        <strain evidence="2">cv. PW_Plant_1</strain>
    </source>
</reference>
<evidence type="ECO:0000313" key="2">
    <source>
        <dbReference type="Proteomes" id="UP001162992"/>
    </source>
</evidence>
<protein>
    <submittedName>
        <fullName evidence="1">Uncharacterized protein</fullName>
    </submittedName>
</protein>
<name>A0ACC2AA50_DIPCM</name>
<sequence length="666" mass="70566">MAASSSPPSWIATLFRLLWPQPQPGADDLLRSRKLLEPLPLSPATKGFVVALPLPDRPACVVYLLAAHYLSERSAADAASLVKCVAPQAVVAQIDPDNLSVLKAEQQILENPRYADVPTSPVHVVGQCFLEQRDPSSYESVAGAHVLRIIFGTNFFGHVFAAKQAAADAGSSFTYLVAPRQFDPDVDQDAGSTGNHPEAATVANAIKSFADSSQKDMSLNGRWISSKKTTGLLPDGLSLIKPSYLEEVKLLAPSIASVLRNTLSKDQEQNSLHVGNASEMDFVCPSYALPFYSLLPVLQEGLVTIPGLGSLLSSAQKVLLDVQNGTQIDEQKLAQASMFRVGMEAIRWQLNARARNPKALPPPPSQSASFDQLSYEDKCHVLLAQALQTQARNGQTVVAVLEAGSIEGVRKHWSTPVSPELAALAEGCFISLEDEEEENPLEAVESSTGGVLEKPVIVVGAGAAAAMGLTSISKLFHASPLVKIVTFKIPNLVKIGLMQVQSTAAFSIPKGVASAFKAVVPAVKAASPGKLLWISGPKASASMKSIANAERARAAASSITSAATRASLSAIRTAFYSIMRNRQGKPAGGRPWLLLGGSILTGGAMIFAGDRLESAIEALPVAPSLAQLGRGLQHLHTAANALNQMEHSQTLNRVYDALHAITGRKT</sequence>
<dbReference type="EMBL" id="CM055114">
    <property type="protein sequence ID" value="KAJ7514474.1"/>
    <property type="molecule type" value="Genomic_DNA"/>
</dbReference>
<keyword evidence="2" id="KW-1185">Reference proteome</keyword>
<comment type="caution">
    <text evidence="1">The sequence shown here is derived from an EMBL/GenBank/DDBJ whole genome shotgun (WGS) entry which is preliminary data.</text>
</comment>
<accession>A0ACC2AA50</accession>
<evidence type="ECO:0000313" key="1">
    <source>
        <dbReference type="EMBL" id="KAJ7514474.1"/>
    </source>
</evidence>